<dbReference type="PANTHER" id="PTHR33108:SF51">
    <property type="entry name" value="DUF1677 FAMILY PROTEIN (DUF1677)"/>
    <property type="match status" value="1"/>
</dbReference>
<proteinExistence type="predicted"/>
<dbReference type="AlphaFoldDB" id="A0ABD2YZH8"/>
<evidence type="ECO:0000313" key="3">
    <source>
        <dbReference type="Proteomes" id="UP001630127"/>
    </source>
</evidence>
<dbReference type="EMBL" id="JBJUIK010000011">
    <property type="protein sequence ID" value="KAL3511749.1"/>
    <property type="molecule type" value="Genomic_DNA"/>
</dbReference>
<feature type="region of interest" description="Disordered" evidence="1">
    <location>
        <begin position="144"/>
        <end position="169"/>
    </location>
</feature>
<organism evidence="2 3">
    <name type="scientific">Cinchona calisaya</name>
    <dbReference type="NCBI Taxonomy" id="153742"/>
    <lineage>
        <taxon>Eukaryota</taxon>
        <taxon>Viridiplantae</taxon>
        <taxon>Streptophyta</taxon>
        <taxon>Embryophyta</taxon>
        <taxon>Tracheophyta</taxon>
        <taxon>Spermatophyta</taxon>
        <taxon>Magnoliopsida</taxon>
        <taxon>eudicotyledons</taxon>
        <taxon>Gunneridae</taxon>
        <taxon>Pentapetalae</taxon>
        <taxon>asterids</taxon>
        <taxon>lamiids</taxon>
        <taxon>Gentianales</taxon>
        <taxon>Rubiaceae</taxon>
        <taxon>Cinchonoideae</taxon>
        <taxon>Cinchoneae</taxon>
        <taxon>Cinchona</taxon>
    </lineage>
</organism>
<evidence type="ECO:0000313" key="2">
    <source>
        <dbReference type="EMBL" id="KAL3511749.1"/>
    </source>
</evidence>
<accession>A0ABD2YZH8</accession>
<comment type="caution">
    <text evidence="2">The sequence shown here is derived from an EMBL/GenBank/DDBJ whole genome shotgun (WGS) entry which is preliminary data.</text>
</comment>
<dbReference type="Pfam" id="PF07911">
    <property type="entry name" value="DUF1677"/>
    <property type="match status" value="1"/>
</dbReference>
<keyword evidence="3" id="KW-1185">Reference proteome</keyword>
<dbReference type="Proteomes" id="UP001630127">
    <property type="component" value="Unassembled WGS sequence"/>
</dbReference>
<reference evidence="2 3" key="1">
    <citation type="submission" date="2024-11" db="EMBL/GenBank/DDBJ databases">
        <title>A near-complete genome assembly of Cinchona calisaya.</title>
        <authorList>
            <person name="Lian D.C."/>
            <person name="Zhao X.W."/>
            <person name="Wei L."/>
        </authorList>
    </citation>
    <scope>NUCLEOTIDE SEQUENCE [LARGE SCALE GENOMIC DNA]</scope>
    <source>
        <tissue evidence="2">Nenye</tissue>
    </source>
</reference>
<dbReference type="PANTHER" id="PTHR33108">
    <property type="entry name" value="OS01G0745000 PROTEIN"/>
    <property type="match status" value="1"/>
</dbReference>
<protein>
    <submittedName>
        <fullName evidence="2">Uncharacterized protein</fullName>
    </submittedName>
</protein>
<dbReference type="InterPro" id="IPR012876">
    <property type="entry name" value="DUF1677_pln"/>
</dbReference>
<gene>
    <name evidence="2" type="ORF">ACH5RR_024466</name>
</gene>
<name>A0ABD2YZH8_9GENT</name>
<evidence type="ECO:0000256" key="1">
    <source>
        <dbReference type="SAM" id="MobiDB-lite"/>
    </source>
</evidence>
<sequence>MAPHGEAIVSSYTLTNNFNKPRRLSNDNLKRTTSDISFELSKETIDVTLTPISEVEDAKCECCGMIEEYTLEYVDKVRGKFCGKWICGLCAEAVKEEMEKNGGKIEEALEAHMNACFRFNKFGRAYPVLSQAQAMREMFRKSVSMDGRGGGKSVNPKDKSAQKKGQIARSSSCIPAITREMNGFRFAN</sequence>